<evidence type="ECO:0000256" key="7">
    <source>
        <dbReference type="ARBA" id="ARBA00022741"/>
    </source>
</evidence>
<comment type="caution">
    <text evidence="14">The sequence shown here is derived from an EMBL/GenBank/DDBJ whole genome shotgun (WGS) entry which is preliminary data.</text>
</comment>
<evidence type="ECO:0000256" key="12">
    <source>
        <dbReference type="SAM" id="Phobius"/>
    </source>
</evidence>
<dbReference type="EMBL" id="MGGR01000010">
    <property type="protein sequence ID" value="OGM33990.1"/>
    <property type="molecule type" value="Genomic_DNA"/>
</dbReference>
<dbReference type="STRING" id="1802505.A3D01_03600"/>
<evidence type="ECO:0000313" key="14">
    <source>
        <dbReference type="EMBL" id="OGM33990.1"/>
    </source>
</evidence>
<evidence type="ECO:0000259" key="13">
    <source>
        <dbReference type="PROSITE" id="PS50109"/>
    </source>
</evidence>
<evidence type="ECO:0000256" key="3">
    <source>
        <dbReference type="ARBA" id="ARBA00012438"/>
    </source>
</evidence>
<keyword evidence="9" id="KW-0067">ATP-binding</keyword>
<dbReference type="CDD" id="cd00082">
    <property type="entry name" value="HisKA"/>
    <property type="match status" value="1"/>
</dbReference>
<dbReference type="PANTHER" id="PTHR43047">
    <property type="entry name" value="TWO-COMPONENT HISTIDINE PROTEIN KINASE"/>
    <property type="match status" value="1"/>
</dbReference>
<evidence type="ECO:0000256" key="9">
    <source>
        <dbReference type="ARBA" id="ARBA00022840"/>
    </source>
</evidence>
<dbReference type="InterPro" id="IPR036097">
    <property type="entry name" value="HisK_dim/P_sf"/>
</dbReference>
<evidence type="ECO:0000256" key="2">
    <source>
        <dbReference type="ARBA" id="ARBA00004236"/>
    </source>
</evidence>
<dbReference type="Gene3D" id="1.10.287.130">
    <property type="match status" value="1"/>
</dbReference>
<dbReference type="SUPFAM" id="SSF47384">
    <property type="entry name" value="Homodimeric domain of signal transducing histidine kinase"/>
    <property type="match status" value="1"/>
</dbReference>
<keyword evidence="6" id="KW-0808">Transferase</keyword>
<evidence type="ECO:0000313" key="15">
    <source>
        <dbReference type="Proteomes" id="UP000177169"/>
    </source>
</evidence>
<keyword evidence="12" id="KW-0812">Transmembrane</keyword>
<gene>
    <name evidence="14" type="ORF">A3D01_03600</name>
</gene>
<dbReference type="Pfam" id="PF00512">
    <property type="entry name" value="HisKA"/>
    <property type="match status" value="1"/>
</dbReference>
<dbReference type="GO" id="GO:0005524">
    <property type="term" value="F:ATP binding"/>
    <property type="evidence" value="ECO:0007669"/>
    <property type="project" value="UniProtKB-KW"/>
</dbReference>
<protein>
    <recommendedName>
        <fullName evidence="3">histidine kinase</fullName>
        <ecNumber evidence="3">2.7.13.3</ecNumber>
    </recommendedName>
</protein>
<keyword evidence="4" id="KW-1003">Cell membrane</keyword>
<dbReference type="GO" id="GO:0000155">
    <property type="term" value="F:phosphorelay sensor kinase activity"/>
    <property type="evidence" value="ECO:0007669"/>
    <property type="project" value="InterPro"/>
</dbReference>
<name>A0A1F7Z3K7_9BACT</name>
<keyword evidence="11 12" id="KW-0472">Membrane</keyword>
<dbReference type="Proteomes" id="UP000177169">
    <property type="component" value="Unassembled WGS sequence"/>
</dbReference>
<evidence type="ECO:0000256" key="11">
    <source>
        <dbReference type="ARBA" id="ARBA00023136"/>
    </source>
</evidence>
<dbReference type="InterPro" id="IPR003661">
    <property type="entry name" value="HisK_dim/P_dom"/>
</dbReference>
<feature type="transmembrane region" description="Helical" evidence="12">
    <location>
        <begin position="188"/>
        <end position="209"/>
    </location>
</feature>
<dbReference type="SMART" id="SM00388">
    <property type="entry name" value="HisKA"/>
    <property type="match status" value="1"/>
</dbReference>
<dbReference type="GO" id="GO:0009927">
    <property type="term" value="F:histidine phosphotransfer kinase activity"/>
    <property type="evidence" value="ECO:0007669"/>
    <property type="project" value="TreeGrafter"/>
</dbReference>
<dbReference type="InterPro" id="IPR036890">
    <property type="entry name" value="HATPase_C_sf"/>
</dbReference>
<dbReference type="PROSITE" id="PS50109">
    <property type="entry name" value="HIS_KIN"/>
    <property type="match status" value="1"/>
</dbReference>
<accession>A0A1F7Z3K7</accession>
<sequence>MILISKIINKIKSLGKPASIVYPLIIIISIPLLLIINTFWNLRTFNRDVNFLIRHQAVSTADTLKPAISRSIANQEDLTALLFSSVEANSEILGITVFSESGSKLNVVSTTESSSNLEDLKKSGLNHLALGFNQPFAGLTYDPNIGKNIWNVSIPLEGIEGEGNYLLFIKLKTDTVEEILGRTSKDSYIILAILTLVTLALLINHFIFYKKAERTRELEELDRLKDEFISMAAHELRAPVTALVGYLEMLSGEISPSEKEKIKDDLEILNVLIGDLNNLINDLLDVSRIEQGRLKVEIVETNINEIVGNVIKLLIPSAAQKGLVINFTPIDLPLIKSDPNRIRQVVTNLVSNSAKYTLKGQIDIAVSLKDKFIEVMIKDTGIGIPGDEIPNLFTKFHRIKDKQTNEVRGTGLGLWITKQIVELLGGKISVESIYGTGTKFTFSLPINT</sequence>
<evidence type="ECO:0000256" key="4">
    <source>
        <dbReference type="ARBA" id="ARBA00022475"/>
    </source>
</evidence>
<feature type="transmembrane region" description="Helical" evidence="12">
    <location>
        <begin position="20"/>
        <end position="40"/>
    </location>
</feature>
<dbReference type="AlphaFoldDB" id="A0A1F7Z3K7"/>
<keyword evidence="10" id="KW-0902">Two-component regulatory system</keyword>
<dbReference type="SMART" id="SM00387">
    <property type="entry name" value="HATPase_c"/>
    <property type="match status" value="1"/>
</dbReference>
<dbReference type="SUPFAM" id="SSF55874">
    <property type="entry name" value="ATPase domain of HSP90 chaperone/DNA topoisomerase II/histidine kinase"/>
    <property type="match status" value="1"/>
</dbReference>
<dbReference type="Pfam" id="PF02518">
    <property type="entry name" value="HATPase_c"/>
    <property type="match status" value="1"/>
</dbReference>
<dbReference type="PANTHER" id="PTHR43047:SF72">
    <property type="entry name" value="OSMOSENSING HISTIDINE PROTEIN KINASE SLN1"/>
    <property type="match status" value="1"/>
</dbReference>
<evidence type="ECO:0000256" key="6">
    <source>
        <dbReference type="ARBA" id="ARBA00022679"/>
    </source>
</evidence>
<keyword evidence="8" id="KW-0418">Kinase</keyword>
<comment type="catalytic activity">
    <reaction evidence="1">
        <text>ATP + protein L-histidine = ADP + protein N-phospho-L-histidine.</text>
        <dbReference type="EC" id="2.7.13.3"/>
    </reaction>
</comment>
<dbReference type="Gene3D" id="3.30.565.10">
    <property type="entry name" value="Histidine kinase-like ATPase, C-terminal domain"/>
    <property type="match status" value="1"/>
</dbReference>
<organism evidence="14 15">
    <name type="scientific">Candidatus Woesebacteria bacterium RIFCSPHIGHO2_02_FULL_39_13</name>
    <dbReference type="NCBI Taxonomy" id="1802505"/>
    <lineage>
        <taxon>Bacteria</taxon>
        <taxon>Candidatus Woeseibacteriota</taxon>
    </lineage>
</organism>
<evidence type="ECO:0000256" key="1">
    <source>
        <dbReference type="ARBA" id="ARBA00000085"/>
    </source>
</evidence>
<keyword evidence="12" id="KW-1133">Transmembrane helix</keyword>
<dbReference type="GO" id="GO:0005886">
    <property type="term" value="C:plasma membrane"/>
    <property type="evidence" value="ECO:0007669"/>
    <property type="project" value="UniProtKB-SubCell"/>
</dbReference>
<dbReference type="PRINTS" id="PR00344">
    <property type="entry name" value="BCTRLSENSOR"/>
</dbReference>
<evidence type="ECO:0000256" key="5">
    <source>
        <dbReference type="ARBA" id="ARBA00022553"/>
    </source>
</evidence>
<keyword evidence="7" id="KW-0547">Nucleotide-binding</keyword>
<dbReference type="FunFam" id="3.30.565.10:FF:000023">
    <property type="entry name" value="PAS domain-containing sensor histidine kinase"/>
    <property type="match status" value="1"/>
</dbReference>
<dbReference type="EC" id="2.7.13.3" evidence="3"/>
<reference evidence="14 15" key="1">
    <citation type="journal article" date="2016" name="Nat. Commun.">
        <title>Thousands of microbial genomes shed light on interconnected biogeochemical processes in an aquifer system.</title>
        <authorList>
            <person name="Anantharaman K."/>
            <person name="Brown C.T."/>
            <person name="Hug L.A."/>
            <person name="Sharon I."/>
            <person name="Castelle C.J."/>
            <person name="Probst A.J."/>
            <person name="Thomas B.C."/>
            <person name="Singh A."/>
            <person name="Wilkins M.J."/>
            <person name="Karaoz U."/>
            <person name="Brodie E.L."/>
            <person name="Williams K.H."/>
            <person name="Hubbard S.S."/>
            <person name="Banfield J.F."/>
        </authorList>
    </citation>
    <scope>NUCLEOTIDE SEQUENCE [LARGE SCALE GENOMIC DNA]</scope>
</reference>
<proteinExistence type="predicted"/>
<evidence type="ECO:0000256" key="10">
    <source>
        <dbReference type="ARBA" id="ARBA00023012"/>
    </source>
</evidence>
<keyword evidence="5" id="KW-0597">Phosphoprotein</keyword>
<feature type="domain" description="Histidine kinase" evidence="13">
    <location>
        <begin position="231"/>
        <end position="448"/>
    </location>
</feature>
<dbReference type="InterPro" id="IPR005467">
    <property type="entry name" value="His_kinase_dom"/>
</dbReference>
<dbReference type="InterPro" id="IPR004358">
    <property type="entry name" value="Sig_transdc_His_kin-like_C"/>
</dbReference>
<dbReference type="InterPro" id="IPR003594">
    <property type="entry name" value="HATPase_dom"/>
</dbReference>
<evidence type="ECO:0000256" key="8">
    <source>
        <dbReference type="ARBA" id="ARBA00022777"/>
    </source>
</evidence>
<comment type="subcellular location">
    <subcellularLocation>
        <location evidence="2">Cell membrane</location>
    </subcellularLocation>
</comment>